<sequence length="288" mass="31275">MRLNKSDRKAIETFLNGNPYLHLYAIGDLDKRFFPYTQWYGSRTVSIDSTTPADSAGSGLSAVICIYTGGNSPTLMALAGEEGTEAVGKLLEEVIPLQPDTIQAHLSPGLETHFEQGWLIKSKTPHYKMALTNPEALDKIDTSAAVRLGQDDIPQLLELYEKSYPGNWFEPGMLRINSYCGIRDTENIDRTGDGRLIAAAGTHVYSPGHRAAALGNITVLPELRGCGLGTVVTAALAEQLYAEGLKIGLNVKTGNEAAVAAYRKAGFSVHTIFNECIMKRTADKQIDE</sequence>
<evidence type="ECO:0000313" key="2">
    <source>
        <dbReference type="EMBL" id="MDC7227551.1"/>
    </source>
</evidence>
<feature type="domain" description="N-acetyltransferase" evidence="1">
    <location>
        <begin position="144"/>
        <end position="283"/>
    </location>
</feature>
<dbReference type="EMBL" id="JAQQAL010000028">
    <property type="protein sequence ID" value="MDC7227551.1"/>
    <property type="molecule type" value="Genomic_DNA"/>
</dbReference>
<dbReference type="CDD" id="cd04301">
    <property type="entry name" value="NAT_SF"/>
    <property type="match status" value="1"/>
</dbReference>
<dbReference type="PROSITE" id="PS51186">
    <property type="entry name" value="GNAT"/>
    <property type="match status" value="1"/>
</dbReference>
<dbReference type="InterPro" id="IPR000182">
    <property type="entry name" value="GNAT_dom"/>
</dbReference>
<gene>
    <name evidence="2" type="ORF">PQJ61_12370</name>
</gene>
<accession>A0AAJ1ML71</accession>
<comment type="caution">
    <text evidence="2">The sequence shown here is derived from an EMBL/GenBank/DDBJ whole genome shotgun (WGS) entry which is preliminary data.</text>
</comment>
<reference evidence="2 3" key="1">
    <citation type="submission" date="2022-12" db="EMBL/GenBank/DDBJ databases">
        <title>Metagenome assembled genome from gulf of manar.</title>
        <authorList>
            <person name="Kohli P."/>
            <person name="Pk S."/>
            <person name="Venkata Ramana C."/>
            <person name="Sasikala C."/>
        </authorList>
    </citation>
    <scope>NUCLEOTIDE SEQUENCE [LARGE SCALE GENOMIC DNA]</scope>
    <source>
        <strain evidence="2">JB008</strain>
    </source>
</reference>
<organism evidence="2 3">
    <name type="scientific">Candidatus Thalassospirochaeta sargassi</name>
    <dbReference type="NCBI Taxonomy" id="3119039"/>
    <lineage>
        <taxon>Bacteria</taxon>
        <taxon>Pseudomonadati</taxon>
        <taxon>Spirochaetota</taxon>
        <taxon>Spirochaetia</taxon>
        <taxon>Spirochaetales</taxon>
        <taxon>Spirochaetaceae</taxon>
        <taxon>Candidatus Thalassospirochaeta</taxon>
    </lineage>
</organism>
<proteinExistence type="predicted"/>
<dbReference type="GO" id="GO:0016747">
    <property type="term" value="F:acyltransferase activity, transferring groups other than amino-acyl groups"/>
    <property type="evidence" value="ECO:0007669"/>
    <property type="project" value="InterPro"/>
</dbReference>
<dbReference type="Proteomes" id="UP001221217">
    <property type="component" value="Unassembled WGS sequence"/>
</dbReference>
<protein>
    <submittedName>
        <fullName evidence="2">GNAT family N-acetyltransferase</fullName>
    </submittedName>
</protein>
<dbReference type="SUPFAM" id="SSF55729">
    <property type="entry name" value="Acyl-CoA N-acyltransferases (Nat)"/>
    <property type="match status" value="1"/>
</dbReference>
<evidence type="ECO:0000259" key="1">
    <source>
        <dbReference type="PROSITE" id="PS51186"/>
    </source>
</evidence>
<dbReference type="Gene3D" id="3.40.630.30">
    <property type="match status" value="1"/>
</dbReference>
<evidence type="ECO:0000313" key="3">
    <source>
        <dbReference type="Proteomes" id="UP001221217"/>
    </source>
</evidence>
<dbReference type="Pfam" id="PF00583">
    <property type="entry name" value="Acetyltransf_1"/>
    <property type="match status" value="1"/>
</dbReference>
<name>A0AAJ1ML71_9SPIO</name>
<dbReference type="InterPro" id="IPR016181">
    <property type="entry name" value="Acyl_CoA_acyltransferase"/>
</dbReference>
<dbReference type="AlphaFoldDB" id="A0AAJ1ML71"/>